<dbReference type="Proteomes" id="UP000032180">
    <property type="component" value="Chromosome 8"/>
</dbReference>
<evidence type="ECO:0000256" key="1">
    <source>
        <dbReference type="SAM" id="MobiDB-lite"/>
    </source>
</evidence>
<evidence type="ECO:0000313" key="3">
    <source>
        <dbReference type="Proteomes" id="UP000032180"/>
    </source>
</evidence>
<dbReference type="AlphaFoldDB" id="A0A0D9X6I8"/>
<reference evidence="3" key="2">
    <citation type="submission" date="2013-12" db="EMBL/GenBank/DDBJ databases">
        <authorList>
            <person name="Yu Y."/>
            <person name="Lee S."/>
            <person name="de Baynast K."/>
            <person name="Wissotski M."/>
            <person name="Liu L."/>
            <person name="Talag J."/>
            <person name="Goicoechea J."/>
            <person name="Angelova A."/>
            <person name="Jetty R."/>
            <person name="Kudrna D."/>
            <person name="Golser W."/>
            <person name="Rivera L."/>
            <person name="Zhang J."/>
            <person name="Wing R."/>
        </authorList>
    </citation>
    <scope>NUCLEOTIDE SEQUENCE</scope>
</reference>
<accession>A0A0D9X6I8</accession>
<protein>
    <submittedName>
        <fullName evidence="2">Uncharacterized protein</fullName>
    </submittedName>
</protein>
<evidence type="ECO:0000313" key="2">
    <source>
        <dbReference type="EnsemblPlants" id="LPERR08G08710.1"/>
    </source>
</evidence>
<dbReference type="HOGENOM" id="CLU_2747597_0_0_1"/>
<reference evidence="2" key="3">
    <citation type="submission" date="2015-04" db="UniProtKB">
        <authorList>
            <consortium name="EnsemblPlants"/>
        </authorList>
    </citation>
    <scope>IDENTIFICATION</scope>
</reference>
<proteinExistence type="predicted"/>
<dbReference type="Gramene" id="LPERR08G08710.1">
    <property type="protein sequence ID" value="LPERR08G08710.1"/>
    <property type="gene ID" value="LPERR08G08710"/>
</dbReference>
<dbReference type="EnsemblPlants" id="LPERR08G08710.1">
    <property type="protein sequence ID" value="LPERR08G08710.1"/>
    <property type="gene ID" value="LPERR08G08710"/>
</dbReference>
<feature type="region of interest" description="Disordered" evidence="1">
    <location>
        <begin position="24"/>
        <end position="51"/>
    </location>
</feature>
<feature type="compositionally biased region" description="Polar residues" evidence="1">
    <location>
        <begin position="30"/>
        <end position="44"/>
    </location>
</feature>
<reference evidence="2 3" key="1">
    <citation type="submission" date="2012-08" db="EMBL/GenBank/DDBJ databases">
        <title>Oryza genome evolution.</title>
        <authorList>
            <person name="Wing R.A."/>
        </authorList>
    </citation>
    <scope>NUCLEOTIDE SEQUENCE</scope>
</reference>
<sequence>PKVVPAGSLPHRLLSLAPLPLGLTFDVPKPNSNTATTRRTPINDSASSSPLSLSPFSASGFPIPHPFCRTSEV</sequence>
<name>A0A0D9X6I8_9ORYZ</name>
<keyword evidence="3" id="KW-1185">Reference proteome</keyword>
<organism evidence="2 3">
    <name type="scientific">Leersia perrieri</name>
    <dbReference type="NCBI Taxonomy" id="77586"/>
    <lineage>
        <taxon>Eukaryota</taxon>
        <taxon>Viridiplantae</taxon>
        <taxon>Streptophyta</taxon>
        <taxon>Embryophyta</taxon>
        <taxon>Tracheophyta</taxon>
        <taxon>Spermatophyta</taxon>
        <taxon>Magnoliopsida</taxon>
        <taxon>Liliopsida</taxon>
        <taxon>Poales</taxon>
        <taxon>Poaceae</taxon>
        <taxon>BOP clade</taxon>
        <taxon>Oryzoideae</taxon>
        <taxon>Oryzeae</taxon>
        <taxon>Oryzinae</taxon>
        <taxon>Leersia</taxon>
    </lineage>
</organism>